<accession>A0A1H4Z8V9</accession>
<gene>
    <name evidence="8" type="ORF">SAMN04489844_4045</name>
</gene>
<dbReference type="InterPro" id="IPR058245">
    <property type="entry name" value="NreC/VraR/RcsB-like_REC"/>
</dbReference>
<dbReference type="Pfam" id="PF00196">
    <property type="entry name" value="GerE"/>
    <property type="match status" value="1"/>
</dbReference>
<evidence type="ECO:0000256" key="4">
    <source>
        <dbReference type="ARBA" id="ARBA00023163"/>
    </source>
</evidence>
<dbReference type="PANTHER" id="PTHR43214">
    <property type="entry name" value="TWO-COMPONENT RESPONSE REGULATOR"/>
    <property type="match status" value="1"/>
</dbReference>
<dbReference type="InterPro" id="IPR001789">
    <property type="entry name" value="Sig_transdc_resp-reg_receiver"/>
</dbReference>
<sequence>MIRVAVVDDQELVRSGFVVLLGSSDGIEVVGEAGDGAEAWELCRRKAPDVVLMDVRMPRMDGLEATRRIVADPRCARTHVLVLTTFDDDELVHEALRAGASGFLLKDTRPTQLLEAIAVVAAGDALLAPSITRRLIAQFAALPSHPTRSGDDGLTDREREVLVAVARGLSNQEIADALHMGYGTVKTHVSHLLTKLALRDRAQLVMHAYESGLSVPGSR</sequence>
<evidence type="ECO:0000313" key="8">
    <source>
        <dbReference type="EMBL" id="SED26315.1"/>
    </source>
</evidence>
<dbReference type="Pfam" id="PF00072">
    <property type="entry name" value="Response_reg"/>
    <property type="match status" value="1"/>
</dbReference>
<feature type="domain" description="Response regulatory" evidence="7">
    <location>
        <begin position="3"/>
        <end position="121"/>
    </location>
</feature>
<dbReference type="EMBL" id="FNRT01000002">
    <property type="protein sequence ID" value="SED26315.1"/>
    <property type="molecule type" value="Genomic_DNA"/>
</dbReference>
<evidence type="ECO:0000256" key="2">
    <source>
        <dbReference type="ARBA" id="ARBA00023015"/>
    </source>
</evidence>
<keyword evidence="9" id="KW-1185">Reference proteome</keyword>
<keyword evidence="1 5" id="KW-0597">Phosphoprotein</keyword>
<dbReference type="CDD" id="cd06170">
    <property type="entry name" value="LuxR_C_like"/>
    <property type="match status" value="1"/>
</dbReference>
<evidence type="ECO:0000259" key="7">
    <source>
        <dbReference type="PROSITE" id="PS50110"/>
    </source>
</evidence>
<dbReference type="GO" id="GO:0006355">
    <property type="term" value="P:regulation of DNA-templated transcription"/>
    <property type="evidence" value="ECO:0007669"/>
    <property type="project" value="InterPro"/>
</dbReference>
<keyword evidence="2" id="KW-0805">Transcription regulation</keyword>
<dbReference type="Gene3D" id="3.40.50.2300">
    <property type="match status" value="1"/>
</dbReference>
<protein>
    <submittedName>
        <fullName evidence="8">DNA-binding response regulator, NarL/FixJ family, contains REC and HTH domains</fullName>
    </submittedName>
</protein>
<reference evidence="9" key="1">
    <citation type="submission" date="2016-10" db="EMBL/GenBank/DDBJ databases">
        <authorList>
            <person name="Varghese N."/>
            <person name="Submissions S."/>
        </authorList>
    </citation>
    <scope>NUCLEOTIDE SEQUENCE [LARGE SCALE GENOMIC DNA]</scope>
    <source>
        <strain evidence="9">DSM 22017</strain>
    </source>
</reference>
<dbReference type="PROSITE" id="PS50110">
    <property type="entry name" value="RESPONSE_REGULATORY"/>
    <property type="match status" value="1"/>
</dbReference>
<dbReference type="SUPFAM" id="SSF46894">
    <property type="entry name" value="C-terminal effector domain of the bipartite response regulators"/>
    <property type="match status" value="1"/>
</dbReference>
<dbReference type="InterPro" id="IPR000792">
    <property type="entry name" value="Tscrpt_reg_LuxR_C"/>
</dbReference>
<evidence type="ECO:0000256" key="3">
    <source>
        <dbReference type="ARBA" id="ARBA00023125"/>
    </source>
</evidence>
<dbReference type="GO" id="GO:0003677">
    <property type="term" value="F:DNA binding"/>
    <property type="evidence" value="ECO:0007669"/>
    <property type="project" value="UniProtKB-KW"/>
</dbReference>
<dbReference type="GO" id="GO:0000160">
    <property type="term" value="P:phosphorelay signal transduction system"/>
    <property type="evidence" value="ECO:0007669"/>
    <property type="project" value="InterPro"/>
</dbReference>
<feature type="domain" description="HTH luxR-type" evidence="6">
    <location>
        <begin position="147"/>
        <end position="212"/>
    </location>
</feature>
<dbReference type="AlphaFoldDB" id="A0A1H4Z8V9"/>
<proteinExistence type="predicted"/>
<dbReference type="PROSITE" id="PS50043">
    <property type="entry name" value="HTH_LUXR_2"/>
    <property type="match status" value="1"/>
</dbReference>
<evidence type="ECO:0000256" key="5">
    <source>
        <dbReference type="PROSITE-ProRule" id="PRU00169"/>
    </source>
</evidence>
<dbReference type="InterPro" id="IPR039420">
    <property type="entry name" value="WalR-like"/>
</dbReference>
<dbReference type="SMART" id="SM00448">
    <property type="entry name" value="REC"/>
    <property type="match status" value="1"/>
</dbReference>
<dbReference type="STRING" id="402596.SAMN04489844_4045"/>
<dbReference type="SUPFAM" id="SSF52172">
    <property type="entry name" value="CheY-like"/>
    <property type="match status" value="1"/>
</dbReference>
<keyword evidence="4" id="KW-0804">Transcription</keyword>
<dbReference type="SMART" id="SM00421">
    <property type="entry name" value="HTH_LUXR"/>
    <property type="match status" value="1"/>
</dbReference>
<evidence type="ECO:0000256" key="1">
    <source>
        <dbReference type="ARBA" id="ARBA00022553"/>
    </source>
</evidence>
<keyword evidence="3 8" id="KW-0238">DNA-binding</keyword>
<dbReference type="OrthoDB" id="9808843at2"/>
<evidence type="ECO:0000313" key="9">
    <source>
        <dbReference type="Proteomes" id="UP000198742"/>
    </source>
</evidence>
<evidence type="ECO:0000259" key="6">
    <source>
        <dbReference type="PROSITE" id="PS50043"/>
    </source>
</evidence>
<dbReference type="PRINTS" id="PR00038">
    <property type="entry name" value="HTHLUXR"/>
</dbReference>
<dbReference type="PANTHER" id="PTHR43214:SF24">
    <property type="entry name" value="TRANSCRIPTIONAL REGULATORY PROTEIN NARL-RELATED"/>
    <property type="match status" value="1"/>
</dbReference>
<dbReference type="InterPro" id="IPR016032">
    <property type="entry name" value="Sig_transdc_resp-reg_C-effctor"/>
</dbReference>
<organism evidence="8 9">
    <name type="scientific">Nocardioides exalbidus</name>
    <dbReference type="NCBI Taxonomy" id="402596"/>
    <lineage>
        <taxon>Bacteria</taxon>
        <taxon>Bacillati</taxon>
        <taxon>Actinomycetota</taxon>
        <taxon>Actinomycetes</taxon>
        <taxon>Propionibacteriales</taxon>
        <taxon>Nocardioidaceae</taxon>
        <taxon>Nocardioides</taxon>
    </lineage>
</organism>
<name>A0A1H4Z8V9_9ACTN</name>
<dbReference type="CDD" id="cd17535">
    <property type="entry name" value="REC_NarL-like"/>
    <property type="match status" value="1"/>
</dbReference>
<dbReference type="InterPro" id="IPR011006">
    <property type="entry name" value="CheY-like_superfamily"/>
</dbReference>
<feature type="modified residue" description="4-aspartylphosphate" evidence="5">
    <location>
        <position position="54"/>
    </location>
</feature>
<dbReference type="PROSITE" id="PS00622">
    <property type="entry name" value="HTH_LUXR_1"/>
    <property type="match status" value="1"/>
</dbReference>
<dbReference type="Proteomes" id="UP000198742">
    <property type="component" value="Unassembled WGS sequence"/>
</dbReference>